<dbReference type="AlphaFoldDB" id="A0AAV6XZG6"/>
<feature type="domain" description="SWIM-type" evidence="6">
    <location>
        <begin position="677"/>
        <end position="709"/>
    </location>
</feature>
<evidence type="ECO:0000256" key="4">
    <source>
        <dbReference type="PROSITE-ProRule" id="PRU00325"/>
    </source>
</evidence>
<keyword evidence="8" id="KW-1185">Reference proteome</keyword>
<evidence type="ECO:0000259" key="6">
    <source>
        <dbReference type="PROSITE" id="PS50966"/>
    </source>
</evidence>
<feature type="compositionally biased region" description="Basic residues" evidence="5">
    <location>
        <begin position="899"/>
        <end position="910"/>
    </location>
</feature>
<dbReference type="PANTHER" id="PTHR31973">
    <property type="entry name" value="POLYPROTEIN, PUTATIVE-RELATED"/>
    <property type="match status" value="1"/>
</dbReference>
<dbReference type="PROSITE" id="PS50966">
    <property type="entry name" value="ZF_SWIM"/>
    <property type="match status" value="1"/>
</dbReference>
<feature type="region of interest" description="Disordered" evidence="5">
    <location>
        <begin position="745"/>
        <end position="1035"/>
    </location>
</feature>
<dbReference type="PANTHER" id="PTHR31973:SF191">
    <property type="entry name" value="OS05G0489400 PROTEIN"/>
    <property type="match status" value="1"/>
</dbReference>
<keyword evidence="3" id="KW-0862">Zinc</keyword>
<dbReference type="Pfam" id="PF03108">
    <property type="entry name" value="DBD_Tnp_Mut"/>
    <property type="match status" value="1"/>
</dbReference>
<feature type="compositionally biased region" description="Acidic residues" evidence="5">
    <location>
        <begin position="193"/>
        <end position="205"/>
    </location>
</feature>
<organism evidence="7 8">
    <name type="scientific">Buddleja alternifolia</name>
    <dbReference type="NCBI Taxonomy" id="168488"/>
    <lineage>
        <taxon>Eukaryota</taxon>
        <taxon>Viridiplantae</taxon>
        <taxon>Streptophyta</taxon>
        <taxon>Embryophyta</taxon>
        <taxon>Tracheophyta</taxon>
        <taxon>Spermatophyta</taxon>
        <taxon>Magnoliopsida</taxon>
        <taxon>eudicotyledons</taxon>
        <taxon>Gunneridae</taxon>
        <taxon>Pentapetalae</taxon>
        <taxon>asterids</taxon>
        <taxon>lamiids</taxon>
        <taxon>Lamiales</taxon>
        <taxon>Scrophulariaceae</taxon>
        <taxon>Buddlejeae</taxon>
        <taxon>Buddleja</taxon>
    </lineage>
</organism>
<evidence type="ECO:0000256" key="3">
    <source>
        <dbReference type="ARBA" id="ARBA00022833"/>
    </source>
</evidence>
<feature type="compositionally biased region" description="Basic and acidic residues" evidence="5">
    <location>
        <begin position="160"/>
        <end position="170"/>
    </location>
</feature>
<dbReference type="InterPro" id="IPR018289">
    <property type="entry name" value="MULE_transposase_dom"/>
</dbReference>
<evidence type="ECO:0000256" key="2">
    <source>
        <dbReference type="ARBA" id="ARBA00022771"/>
    </source>
</evidence>
<dbReference type="Pfam" id="PF26130">
    <property type="entry name" value="PB1-like"/>
    <property type="match status" value="1"/>
</dbReference>
<reference evidence="7" key="1">
    <citation type="submission" date="2019-10" db="EMBL/GenBank/DDBJ databases">
        <authorList>
            <person name="Zhang R."/>
            <person name="Pan Y."/>
            <person name="Wang J."/>
            <person name="Ma R."/>
            <person name="Yu S."/>
        </authorList>
    </citation>
    <scope>NUCLEOTIDE SEQUENCE</scope>
    <source>
        <strain evidence="7">LA-IB0</strain>
        <tissue evidence="7">Leaf</tissue>
    </source>
</reference>
<feature type="compositionally biased region" description="Acidic residues" evidence="5">
    <location>
        <begin position="141"/>
        <end position="159"/>
    </location>
</feature>
<accession>A0AAV6XZG6</accession>
<gene>
    <name evidence="7" type="ORF">BUALT_Bualt03G0084900</name>
</gene>
<feature type="compositionally biased region" description="Polar residues" evidence="5">
    <location>
        <begin position="887"/>
        <end position="897"/>
    </location>
</feature>
<dbReference type="InterPro" id="IPR007527">
    <property type="entry name" value="Znf_SWIM"/>
</dbReference>
<feature type="compositionally biased region" description="Basic residues" evidence="5">
    <location>
        <begin position="776"/>
        <end position="790"/>
    </location>
</feature>
<comment type="caution">
    <text evidence="7">The sequence shown here is derived from an EMBL/GenBank/DDBJ whole genome shotgun (WGS) entry which is preliminary data.</text>
</comment>
<sequence>MAQRPEALLENPPPEYDDVDPVITFHIHHGGQFRNMTATYEGGRLSIFDYVDINFVSIDFVDRLCEKLGYMGLKRYFWLDSMTFKQLMNGDDIVKLCLDHYADRVVDIYVEAMSDLIDSQVGSSHLNESETSESEQGSDFTDSDYDMETGDEGGLEDDTAFEKHVDRGVEWEGIDEGNQSRGQYNDEGIGSDGEPDLLLSEDDFESERGSDSENDEPKYPVFSEIDSDNPKFSLGMIFSTKKEFRLAINSHAVRTRRSLKITKNDERRIYAKCMGHKCDWKIHALKLGTESTFQIRLYNSVHKCYGSYSVKNVKSGWLSKKFESCFRTDPKRNIKGFREDAVMAIRCNISRFQAYRTKMKALKTIEGNHENQYAKLWDYAAELRRTNPGSTVVMNLADDDSGKFGRFYVCFQASKLGFQSGCRPLIGVDGCHLKGPHGGVLLAAIGIDPNNNAYPLAIAVVFRENKDNWEWFLMLLKSDLNIVRDHEFTFISDKQKGLIPAFESIFPACDNRFCVRHFHGNMKRAEFKGLAYKRLLWKAAMSTTVPDFESTMKEIGRLDKNALKWLSDKSPNHWSRSHFNPYPKCDILLNNLCESFNSNILDAREKPILVMLEMIREWMMTRLQVNRDRAKQKWHSKVCPKIRTIMAKNIELAADCVPIKSNEFHYEVGTWLGSSKYTVDLGKHICSCRKWDLSGIPCQHAMSAICSQVKDPEDYVHEYYWVDTYHKVYEHAIYPINGSSLWKETGLPGPKPPNEGRAAGRPPSARRMEPGEPAKKQKKKAPWHGTRLKRQQSTIRCRVCGEKGHNSKAHRKQSTGVPNEEGGLGDSIYEGQTSGAANDPLHEEQRSAHDQGDQGESINEDIDMADAPISQPQSDPPMSQPQTDPSLSQLQTNQSTKIPVRKRAKSKKSTKVNSMVPPNPSLYPRRPPATPRPPVETPTIQKPLTGILKNSRPPAVGPVNKLRKSVNEKPPFRPPGLASAAPSRHRKRPASDSSQTSRQSKLATSVASSSSDSPSLPENRPSKGVNIREPVPFAPNHPRVAVSMMTKRYSEEHKHNIPPVLMKNGKRYVTIRNLNSAMEATVSKLRERMQQSEKND</sequence>
<feature type="compositionally biased region" description="Basic and acidic residues" evidence="5">
    <location>
        <begin position="766"/>
        <end position="775"/>
    </location>
</feature>
<evidence type="ECO:0000256" key="1">
    <source>
        <dbReference type="ARBA" id="ARBA00022723"/>
    </source>
</evidence>
<dbReference type="Proteomes" id="UP000826271">
    <property type="component" value="Unassembled WGS sequence"/>
</dbReference>
<dbReference type="InterPro" id="IPR004332">
    <property type="entry name" value="Transposase_MuDR"/>
</dbReference>
<feature type="region of interest" description="Disordered" evidence="5">
    <location>
        <begin position="121"/>
        <end position="224"/>
    </location>
</feature>
<dbReference type="InterPro" id="IPR006564">
    <property type="entry name" value="Znf_PMZ"/>
</dbReference>
<keyword evidence="2 4" id="KW-0863">Zinc-finger</keyword>
<evidence type="ECO:0000256" key="5">
    <source>
        <dbReference type="SAM" id="MobiDB-lite"/>
    </source>
</evidence>
<feature type="compositionally biased region" description="Low complexity" evidence="5">
    <location>
        <begin position="1000"/>
        <end position="1017"/>
    </location>
</feature>
<dbReference type="GO" id="GO:0008270">
    <property type="term" value="F:zinc ion binding"/>
    <property type="evidence" value="ECO:0007669"/>
    <property type="project" value="UniProtKB-KW"/>
</dbReference>
<evidence type="ECO:0000313" key="8">
    <source>
        <dbReference type="Proteomes" id="UP000826271"/>
    </source>
</evidence>
<name>A0AAV6XZG6_9LAMI</name>
<dbReference type="EMBL" id="WHWC01000003">
    <property type="protein sequence ID" value="KAG8385819.1"/>
    <property type="molecule type" value="Genomic_DNA"/>
</dbReference>
<feature type="compositionally biased region" description="Pro residues" evidence="5">
    <location>
        <begin position="917"/>
        <end position="936"/>
    </location>
</feature>
<dbReference type="SMART" id="SM00575">
    <property type="entry name" value="ZnF_PMZ"/>
    <property type="match status" value="1"/>
</dbReference>
<dbReference type="Pfam" id="PF10551">
    <property type="entry name" value="MULE"/>
    <property type="match status" value="1"/>
</dbReference>
<proteinExistence type="predicted"/>
<feature type="compositionally biased region" description="Basic and acidic residues" evidence="5">
    <location>
        <begin position="206"/>
        <end position="218"/>
    </location>
</feature>
<dbReference type="InterPro" id="IPR058594">
    <property type="entry name" value="PB1-like_dom_pln"/>
</dbReference>
<evidence type="ECO:0000313" key="7">
    <source>
        <dbReference type="EMBL" id="KAG8385819.1"/>
    </source>
</evidence>
<feature type="compositionally biased region" description="Basic and acidic residues" evidence="5">
    <location>
        <begin position="840"/>
        <end position="852"/>
    </location>
</feature>
<feature type="compositionally biased region" description="Low complexity" evidence="5">
    <location>
        <begin position="756"/>
        <end position="765"/>
    </location>
</feature>
<dbReference type="Pfam" id="PF04434">
    <property type="entry name" value="SWIM"/>
    <property type="match status" value="1"/>
</dbReference>
<keyword evidence="1" id="KW-0479">Metal-binding</keyword>
<protein>
    <recommendedName>
        <fullName evidence="6">SWIM-type domain-containing protein</fullName>
    </recommendedName>
</protein>